<protein>
    <submittedName>
        <fullName evidence="2">(northern house mosquito) hypothetical protein</fullName>
    </submittedName>
</protein>
<sequence>MNTNVFLFLEKRGRNRFPPPEKQKQSQQKVKKTQPIAYPRLANKKNVNKQTYVIIQASIKIFVRKTMITAINVKNMSEEQIVTKNIKQKNQTKKNAQTTIKPGVLEENLCK</sequence>
<dbReference type="AlphaFoldDB" id="A0A8D8C9R2"/>
<feature type="region of interest" description="Disordered" evidence="1">
    <location>
        <begin position="11"/>
        <end position="32"/>
    </location>
</feature>
<dbReference type="EMBL" id="HBUE01107367">
    <property type="protein sequence ID" value="CAG6487675.1"/>
    <property type="molecule type" value="Transcribed_RNA"/>
</dbReference>
<accession>A0A8D8C9R2</accession>
<organism evidence="2">
    <name type="scientific">Culex pipiens</name>
    <name type="common">House mosquito</name>
    <dbReference type="NCBI Taxonomy" id="7175"/>
    <lineage>
        <taxon>Eukaryota</taxon>
        <taxon>Metazoa</taxon>
        <taxon>Ecdysozoa</taxon>
        <taxon>Arthropoda</taxon>
        <taxon>Hexapoda</taxon>
        <taxon>Insecta</taxon>
        <taxon>Pterygota</taxon>
        <taxon>Neoptera</taxon>
        <taxon>Endopterygota</taxon>
        <taxon>Diptera</taxon>
        <taxon>Nematocera</taxon>
        <taxon>Culicoidea</taxon>
        <taxon>Culicidae</taxon>
        <taxon>Culicinae</taxon>
        <taxon>Culicini</taxon>
        <taxon>Culex</taxon>
        <taxon>Culex</taxon>
    </lineage>
</organism>
<evidence type="ECO:0000313" key="2">
    <source>
        <dbReference type="EMBL" id="CAG6487675.1"/>
    </source>
</evidence>
<evidence type="ECO:0000256" key="1">
    <source>
        <dbReference type="SAM" id="MobiDB-lite"/>
    </source>
</evidence>
<reference evidence="2" key="1">
    <citation type="submission" date="2021-05" db="EMBL/GenBank/DDBJ databases">
        <authorList>
            <person name="Alioto T."/>
            <person name="Alioto T."/>
            <person name="Gomez Garrido J."/>
        </authorList>
    </citation>
    <scope>NUCLEOTIDE SEQUENCE</scope>
</reference>
<proteinExistence type="predicted"/>
<name>A0A8D8C9R2_CULPI</name>